<dbReference type="InterPro" id="IPR007383">
    <property type="entry name" value="DUF445"/>
</dbReference>
<keyword evidence="5 6" id="KW-0472">Membrane</keyword>
<reference evidence="7 8" key="1">
    <citation type="submission" date="2020-08" db="EMBL/GenBank/DDBJ databases">
        <authorList>
            <person name="Liu C."/>
            <person name="Sun Q."/>
        </authorList>
    </citation>
    <scope>NUCLEOTIDE SEQUENCE [LARGE SCALE GENOMIC DNA]</scope>
    <source>
        <strain evidence="7 8">NSJ-18</strain>
    </source>
</reference>
<dbReference type="EMBL" id="JACRWE010000005">
    <property type="protein sequence ID" value="MBC5997451.1"/>
    <property type="molecule type" value="Genomic_DNA"/>
</dbReference>
<evidence type="ECO:0000313" key="7">
    <source>
        <dbReference type="EMBL" id="MBC5997451.1"/>
    </source>
</evidence>
<keyword evidence="3 6" id="KW-0812">Transmembrane</keyword>
<dbReference type="RefSeq" id="WP_153971928.1">
    <property type="nucleotide sequence ID" value="NZ_JACRWE010000005.1"/>
</dbReference>
<evidence type="ECO:0000256" key="1">
    <source>
        <dbReference type="ARBA" id="ARBA00004308"/>
    </source>
</evidence>
<organism evidence="7 8">
    <name type="scientific">Romboutsia faecis</name>
    <dbReference type="NCBI Taxonomy" id="2764597"/>
    <lineage>
        <taxon>Bacteria</taxon>
        <taxon>Bacillati</taxon>
        <taxon>Bacillota</taxon>
        <taxon>Clostridia</taxon>
        <taxon>Peptostreptococcales</taxon>
        <taxon>Peptostreptococcaceae</taxon>
        <taxon>Romboutsia</taxon>
    </lineage>
</organism>
<protein>
    <submittedName>
        <fullName evidence="7">DUF445 family protein</fullName>
    </submittedName>
</protein>
<feature type="transmembrane region" description="Helical" evidence="6">
    <location>
        <begin position="6"/>
        <end position="30"/>
    </location>
</feature>
<comment type="caution">
    <text evidence="7">The sequence shown here is derived from an EMBL/GenBank/DDBJ whole genome shotgun (WGS) entry which is preliminary data.</text>
</comment>
<evidence type="ECO:0000256" key="3">
    <source>
        <dbReference type="ARBA" id="ARBA00022692"/>
    </source>
</evidence>
<keyword evidence="4 6" id="KW-1133">Transmembrane helix</keyword>
<dbReference type="PANTHER" id="PTHR35791">
    <property type="entry name" value="UPF0754 MEMBRANE PROTEIN YHEB"/>
    <property type="match status" value="1"/>
</dbReference>
<comment type="similarity">
    <text evidence="2">Belongs to the UPF0754 family.</text>
</comment>
<evidence type="ECO:0000256" key="2">
    <source>
        <dbReference type="ARBA" id="ARBA00008053"/>
    </source>
</evidence>
<accession>A0ABR7JRB1</accession>
<feature type="transmembrane region" description="Helical" evidence="6">
    <location>
        <begin position="178"/>
        <end position="199"/>
    </location>
</feature>
<dbReference type="Proteomes" id="UP000609849">
    <property type="component" value="Unassembled WGS sequence"/>
</dbReference>
<evidence type="ECO:0000313" key="8">
    <source>
        <dbReference type="Proteomes" id="UP000609849"/>
    </source>
</evidence>
<proteinExistence type="inferred from homology"/>
<evidence type="ECO:0000256" key="4">
    <source>
        <dbReference type="ARBA" id="ARBA00022989"/>
    </source>
</evidence>
<keyword evidence="8" id="KW-1185">Reference proteome</keyword>
<gene>
    <name evidence="7" type="ORF">H8923_11810</name>
</gene>
<dbReference type="PANTHER" id="PTHR35791:SF1">
    <property type="entry name" value="UPF0754 MEMBRANE PROTEIN YHEB"/>
    <property type="match status" value="1"/>
</dbReference>
<comment type="subcellular location">
    <subcellularLocation>
        <location evidence="1">Endomembrane system</location>
    </subcellularLocation>
</comment>
<evidence type="ECO:0000256" key="5">
    <source>
        <dbReference type="ARBA" id="ARBA00023136"/>
    </source>
</evidence>
<dbReference type="Pfam" id="PF04286">
    <property type="entry name" value="DUF445"/>
    <property type="match status" value="1"/>
</dbReference>
<evidence type="ECO:0000256" key="6">
    <source>
        <dbReference type="SAM" id="Phobius"/>
    </source>
</evidence>
<name>A0ABR7JRB1_9FIRM</name>
<sequence>MSNILKIALLASIGGIIGYITNVLAIKLIFRPIEPIKIPILNFEIIGLIPKRRSEISKNIGQIIQEEFLSMEDILSNIMNEDDKENITEYIKEKIKNIAQEKMAFVPFPIRGMIEGYIMDAVDVEVKAAIDELSEDIMNKAKERINIQEMIENKINELDLYQLEDLIIKVAKKELKHIEILGLILGFLIGIIQGIIIIFI</sequence>